<dbReference type="Pfam" id="PF09154">
    <property type="entry name" value="Alpha-amy_C_pro"/>
    <property type="match status" value="1"/>
</dbReference>
<dbReference type="AlphaFoldDB" id="A0A9X8ZZA5"/>
<feature type="non-terminal residue" evidence="2">
    <location>
        <position position="1"/>
    </location>
</feature>
<dbReference type="InterPro" id="IPR015237">
    <property type="entry name" value="Alpha-amylase_C_pro"/>
</dbReference>
<comment type="caution">
    <text evidence="2">The sequence shown here is derived from an EMBL/GenBank/DDBJ whole genome shotgun (WGS) entry which is preliminary data.</text>
</comment>
<dbReference type="SUPFAM" id="SSF51011">
    <property type="entry name" value="Glycosyl hydrolase domain"/>
    <property type="match status" value="1"/>
</dbReference>
<dbReference type="EMBL" id="SZOH01005134">
    <property type="protein sequence ID" value="TKI80828.1"/>
    <property type="molecule type" value="Genomic_DNA"/>
</dbReference>
<proteinExistence type="predicted"/>
<sequence length="35" mass="3892">WYDITGNQTNTVTINKDGWGQFQVSGGSVSIYVQQ</sequence>
<name>A0A9X8ZZA5_BACCE</name>
<dbReference type="Proteomes" id="UP000308444">
    <property type="component" value="Unassembled WGS sequence"/>
</dbReference>
<organism evidence="2 3">
    <name type="scientific">Bacillus cereus</name>
    <dbReference type="NCBI Taxonomy" id="1396"/>
    <lineage>
        <taxon>Bacteria</taxon>
        <taxon>Bacillati</taxon>
        <taxon>Bacillota</taxon>
        <taxon>Bacilli</taxon>
        <taxon>Bacillales</taxon>
        <taxon>Bacillaceae</taxon>
        <taxon>Bacillus</taxon>
        <taxon>Bacillus cereus group</taxon>
    </lineage>
</organism>
<evidence type="ECO:0000259" key="1">
    <source>
        <dbReference type="Pfam" id="PF09154"/>
    </source>
</evidence>
<accession>A0A9X8ZZA5</accession>
<dbReference type="InterPro" id="IPR013780">
    <property type="entry name" value="Glyco_hydro_b"/>
</dbReference>
<protein>
    <submittedName>
        <fullName evidence="2">DUF1939 domain-containing protein</fullName>
    </submittedName>
</protein>
<evidence type="ECO:0000313" key="3">
    <source>
        <dbReference type="Proteomes" id="UP000308444"/>
    </source>
</evidence>
<evidence type="ECO:0000313" key="2">
    <source>
        <dbReference type="EMBL" id="TKI80828.1"/>
    </source>
</evidence>
<reference evidence="2 3" key="1">
    <citation type="journal article" date="2019" name="Environ. Microbiol.">
        <title>An active ?-lactamase is a part of an orchestrated cell wall stress resistance network of Bacillus subtilis and related rhizosphere species.</title>
        <authorList>
            <person name="Bucher T."/>
            <person name="Keren-Paz A."/>
            <person name="Hausser J."/>
            <person name="Olender T."/>
            <person name="Cytryn E."/>
            <person name="Kolodkin-Gal I."/>
        </authorList>
    </citation>
    <scope>NUCLEOTIDE SEQUENCE [LARGE SCALE GENOMIC DNA]</scope>
    <source>
        <strain evidence="2 3">I32</strain>
    </source>
</reference>
<dbReference type="GO" id="GO:0004553">
    <property type="term" value="F:hydrolase activity, hydrolyzing O-glycosyl compounds"/>
    <property type="evidence" value="ECO:0007669"/>
    <property type="project" value="InterPro"/>
</dbReference>
<dbReference type="Gene3D" id="2.60.40.1180">
    <property type="entry name" value="Golgi alpha-mannosidase II"/>
    <property type="match status" value="1"/>
</dbReference>
<feature type="domain" description="Alpha-amylase C-terminal prokaryotic" evidence="1">
    <location>
        <begin position="2"/>
        <end position="32"/>
    </location>
</feature>
<gene>
    <name evidence="2" type="ORF">FC695_43330</name>
</gene>